<dbReference type="InterPro" id="IPR006323">
    <property type="entry name" value="Phosphonoacetald_hydro"/>
</dbReference>
<gene>
    <name evidence="1" type="primary">phnX</name>
    <name evidence="2" type="ORF">H9950_05625</name>
</gene>
<evidence type="ECO:0000313" key="2">
    <source>
        <dbReference type="EMBL" id="HJA85659.1"/>
    </source>
</evidence>
<dbReference type="GO" id="GO:0000287">
    <property type="term" value="F:magnesium ion binding"/>
    <property type="evidence" value="ECO:0007669"/>
    <property type="project" value="UniProtKB-UniRule"/>
</dbReference>
<feature type="binding site" evidence="1">
    <location>
        <position position="184"/>
    </location>
    <ligand>
        <name>Mg(2+)</name>
        <dbReference type="ChEBI" id="CHEBI:18420"/>
    </ligand>
</feature>
<dbReference type="Gene3D" id="3.40.50.1000">
    <property type="entry name" value="HAD superfamily/HAD-like"/>
    <property type="match status" value="1"/>
</dbReference>
<dbReference type="GO" id="GO:0050194">
    <property type="term" value="F:phosphonoacetaldehyde hydrolase activity"/>
    <property type="evidence" value="ECO:0007669"/>
    <property type="project" value="UniProtKB-UniRule"/>
</dbReference>
<feature type="binding site" evidence="1">
    <location>
        <position position="10"/>
    </location>
    <ligand>
        <name>Mg(2+)</name>
        <dbReference type="ChEBI" id="CHEBI:18420"/>
    </ligand>
</feature>
<dbReference type="SFLD" id="SFLDG01135">
    <property type="entry name" value="C1.5.6:_HAD__Beta-PGM__Phospha"/>
    <property type="match status" value="1"/>
</dbReference>
<dbReference type="SFLD" id="SFLDG01129">
    <property type="entry name" value="C1.5:_HAD__Beta-PGM__Phosphata"/>
    <property type="match status" value="1"/>
</dbReference>
<dbReference type="EMBL" id="DWZI01000033">
    <property type="protein sequence ID" value="HJA85659.1"/>
    <property type="molecule type" value="Genomic_DNA"/>
</dbReference>
<dbReference type="NCBIfam" id="TIGR01422">
    <property type="entry name" value="phosphonatase"/>
    <property type="match status" value="1"/>
</dbReference>
<dbReference type="GO" id="GO:0006281">
    <property type="term" value="P:DNA repair"/>
    <property type="evidence" value="ECO:0007669"/>
    <property type="project" value="TreeGrafter"/>
</dbReference>
<dbReference type="Gene3D" id="1.10.150.240">
    <property type="entry name" value="Putative phosphatase, domain 2"/>
    <property type="match status" value="1"/>
</dbReference>
<feature type="active site" description="Schiff-base intermediate with substrate" evidence="1">
    <location>
        <position position="51"/>
    </location>
</feature>
<dbReference type="InterPro" id="IPR050155">
    <property type="entry name" value="HAD-like_hydrolase_sf"/>
</dbReference>
<organism evidence="2 3">
    <name type="scientific">Candidatus Bacteroides avicola</name>
    <dbReference type="NCBI Taxonomy" id="2838468"/>
    <lineage>
        <taxon>Bacteria</taxon>
        <taxon>Pseudomonadati</taxon>
        <taxon>Bacteroidota</taxon>
        <taxon>Bacteroidia</taxon>
        <taxon>Bacteroidales</taxon>
        <taxon>Bacteroidaceae</taxon>
        <taxon>Bacteroides</taxon>
    </lineage>
</organism>
<evidence type="ECO:0000256" key="1">
    <source>
        <dbReference type="HAMAP-Rule" id="MF_01375"/>
    </source>
</evidence>
<keyword evidence="1 2" id="KW-0378">Hydrolase</keyword>
<dbReference type="InterPro" id="IPR023198">
    <property type="entry name" value="PGP-like_dom2"/>
</dbReference>
<keyword evidence="1" id="KW-0479">Metal-binding</keyword>
<dbReference type="Proteomes" id="UP000823862">
    <property type="component" value="Unassembled WGS sequence"/>
</dbReference>
<reference evidence="2" key="2">
    <citation type="submission" date="2021-04" db="EMBL/GenBank/DDBJ databases">
        <authorList>
            <person name="Gilroy R."/>
        </authorList>
    </citation>
    <scope>NUCLEOTIDE SEQUENCE</scope>
    <source>
        <strain evidence="2">ChiHjej12B11-9795</strain>
    </source>
</reference>
<dbReference type="SFLD" id="SFLDS00003">
    <property type="entry name" value="Haloacid_Dehalogenase"/>
    <property type="match status" value="1"/>
</dbReference>
<dbReference type="EC" id="3.11.1.1" evidence="1"/>
<name>A0A9D2HUS4_9BACE</name>
<keyword evidence="1" id="KW-0460">Magnesium</keyword>
<dbReference type="GO" id="GO:0019700">
    <property type="term" value="P:organic phosphonate catabolic process"/>
    <property type="evidence" value="ECO:0007669"/>
    <property type="project" value="InterPro"/>
</dbReference>
<dbReference type="PANTHER" id="PTHR43434">
    <property type="entry name" value="PHOSPHOGLYCOLATE PHOSPHATASE"/>
    <property type="match status" value="1"/>
</dbReference>
<reference evidence="2" key="1">
    <citation type="journal article" date="2021" name="PeerJ">
        <title>Extensive microbial diversity within the chicken gut microbiome revealed by metagenomics and culture.</title>
        <authorList>
            <person name="Gilroy R."/>
            <person name="Ravi A."/>
            <person name="Getino M."/>
            <person name="Pursley I."/>
            <person name="Horton D.L."/>
            <person name="Alikhan N.F."/>
            <person name="Baker D."/>
            <person name="Gharbi K."/>
            <person name="Hall N."/>
            <person name="Watson M."/>
            <person name="Adriaenssens E.M."/>
            <person name="Foster-Nyarko E."/>
            <person name="Jarju S."/>
            <person name="Secka A."/>
            <person name="Antonio M."/>
            <person name="Oren A."/>
            <person name="Chaudhuri R.R."/>
            <person name="La Ragione R."/>
            <person name="Hildebrand F."/>
            <person name="Pallen M.J."/>
        </authorList>
    </citation>
    <scope>NUCLEOTIDE SEQUENCE</scope>
    <source>
        <strain evidence="2">ChiHjej12B11-9795</strain>
    </source>
</reference>
<proteinExistence type="inferred from homology"/>
<dbReference type="SUPFAM" id="SSF56784">
    <property type="entry name" value="HAD-like"/>
    <property type="match status" value="1"/>
</dbReference>
<dbReference type="HAMAP" id="MF_01375">
    <property type="entry name" value="PhnX"/>
    <property type="match status" value="1"/>
</dbReference>
<comment type="similarity">
    <text evidence="1">Belongs to the HAD-like hydrolase superfamily. PhnX family.</text>
</comment>
<comment type="caution">
    <text evidence="2">The sequence shown here is derived from an EMBL/GenBank/DDBJ whole genome shotgun (WGS) entry which is preliminary data.</text>
</comment>
<dbReference type="Pfam" id="PF00702">
    <property type="entry name" value="Hydrolase"/>
    <property type="match status" value="1"/>
</dbReference>
<dbReference type="GO" id="GO:0008967">
    <property type="term" value="F:phosphoglycolate phosphatase activity"/>
    <property type="evidence" value="ECO:0007669"/>
    <property type="project" value="TreeGrafter"/>
</dbReference>
<dbReference type="AlphaFoldDB" id="A0A9D2HUS4"/>
<evidence type="ECO:0000313" key="3">
    <source>
        <dbReference type="Proteomes" id="UP000823862"/>
    </source>
</evidence>
<dbReference type="CDD" id="cd02586">
    <property type="entry name" value="HAD_PHN"/>
    <property type="match status" value="1"/>
</dbReference>
<comment type="function">
    <text evidence="1">Involved in phosphonate degradation.</text>
</comment>
<feature type="active site" description="Nucleophile" evidence="1">
    <location>
        <position position="10"/>
    </location>
</feature>
<sequence length="264" mass="29332">MKKIECIIMDWAGTAVDYGCFAPVAAFVESFKAAGVEVTPAETRTYMGLTKIEEVRALFEIPRVKEEFRARYGRDYNDADVQARYAEFQRVLFATLEDYAAPIPGVPEVIARLRAQGIKVGSTTGYTREMMDVVIPAAERMGYKIDACVTSDCLPAGRPYPYMIYQNMIELAIPSVDCVVKYGDTIADIKEGVNAKVWTVGVILGSNELGLTEEETVALPAEELEKRKADVRRRMLEAGAHYVVDSIEQLPEVIEDINQKLANA</sequence>
<dbReference type="PANTHER" id="PTHR43434:SF19">
    <property type="entry name" value="PHOSPHONOACETALDEHYDE HYDROLASE"/>
    <property type="match status" value="1"/>
</dbReference>
<keyword evidence="1" id="KW-0704">Schiff base</keyword>
<dbReference type="InterPro" id="IPR036412">
    <property type="entry name" value="HAD-like_sf"/>
</dbReference>
<dbReference type="InterPro" id="IPR023214">
    <property type="entry name" value="HAD_sf"/>
</dbReference>
<accession>A0A9D2HUS4</accession>
<feature type="binding site" evidence="1">
    <location>
        <position position="12"/>
    </location>
    <ligand>
        <name>Mg(2+)</name>
        <dbReference type="ChEBI" id="CHEBI:18420"/>
    </ligand>
</feature>
<comment type="cofactor">
    <cofactor evidence="1">
        <name>Mg(2+)</name>
        <dbReference type="ChEBI" id="CHEBI:18420"/>
    </cofactor>
    <text evidence="1">Binds 1 Mg(2+) ion per subunit.</text>
</comment>
<comment type="catalytic activity">
    <reaction evidence="1">
        <text>phosphonoacetaldehyde + H2O = acetaldehyde + phosphate + H(+)</text>
        <dbReference type="Rhea" id="RHEA:18905"/>
        <dbReference type="ChEBI" id="CHEBI:15343"/>
        <dbReference type="ChEBI" id="CHEBI:15377"/>
        <dbReference type="ChEBI" id="CHEBI:15378"/>
        <dbReference type="ChEBI" id="CHEBI:43474"/>
        <dbReference type="ChEBI" id="CHEBI:58383"/>
        <dbReference type="EC" id="3.11.1.1"/>
    </reaction>
</comment>
<dbReference type="GO" id="GO:0005829">
    <property type="term" value="C:cytosol"/>
    <property type="evidence" value="ECO:0007669"/>
    <property type="project" value="TreeGrafter"/>
</dbReference>
<protein>
    <recommendedName>
        <fullName evidence="1">Phosphonoacetaldehyde hydrolase</fullName>
        <shortName evidence="1">Phosphonatase</shortName>
        <ecNumber evidence="1">3.11.1.1</ecNumber>
    </recommendedName>
    <alternativeName>
        <fullName evidence="1">Phosphonoacetaldehyde phosphonohydrolase</fullName>
    </alternativeName>
</protein>
<comment type="subunit">
    <text evidence="1">Homodimer.</text>
</comment>